<evidence type="ECO:0008006" key="2">
    <source>
        <dbReference type="Google" id="ProtNLM"/>
    </source>
</evidence>
<dbReference type="PIRSF" id="PIRSF009120">
    <property type="entry name" value="UCP009120_prtse"/>
    <property type="match status" value="1"/>
</dbReference>
<comment type="caution">
    <text evidence="1">The sequence shown here is derived from an EMBL/GenBank/DDBJ whole genome shotgun (WGS) entry which is preliminary data.</text>
</comment>
<proteinExistence type="predicted"/>
<dbReference type="InterPro" id="IPR016545">
    <property type="entry name" value="UCP009120_prtse"/>
</dbReference>
<reference evidence="1" key="1">
    <citation type="submission" date="2016-10" db="EMBL/GenBank/DDBJ databases">
        <title>Sequence of Gallionella enrichment culture.</title>
        <authorList>
            <person name="Poehlein A."/>
            <person name="Muehling M."/>
            <person name="Daniel R."/>
        </authorList>
    </citation>
    <scope>NUCLEOTIDE SEQUENCE</scope>
</reference>
<name>A0A1J5TJK6_9ZZZZ</name>
<accession>A0A1J5TJK6</accession>
<evidence type="ECO:0000313" key="1">
    <source>
        <dbReference type="EMBL" id="OIR16469.1"/>
    </source>
</evidence>
<protein>
    <recommendedName>
        <fullName evidence="2">Proteasome-type protease</fullName>
    </recommendedName>
</protein>
<dbReference type="AlphaFoldDB" id="A0A1J5TJK6"/>
<dbReference type="EMBL" id="MLJW01000007">
    <property type="protein sequence ID" value="OIR16469.1"/>
    <property type="molecule type" value="Genomic_DNA"/>
</dbReference>
<dbReference type="InterPro" id="IPR029055">
    <property type="entry name" value="Ntn_hydrolases_N"/>
</dbReference>
<dbReference type="SUPFAM" id="SSF56235">
    <property type="entry name" value="N-terminal nucleophile aminohydrolases (Ntn hydrolases)"/>
    <property type="match status" value="1"/>
</dbReference>
<dbReference type="Gene3D" id="3.60.20.10">
    <property type="entry name" value="Glutamine Phosphoribosylpyrophosphate, subunit 1, domain 1"/>
    <property type="match status" value="1"/>
</dbReference>
<sequence length="265" mass="29331">MTYCFSINTQSGFVLCSDSRTNAGFDNISTYSKMHTFVWPHNRVFALLSAGNLATTQLVIKRIKADLDSGATPNLLAVRNMQEAADYVATVSTSVQNLHVVRDSGNVSFEATFILAGQIGTDRHETLMIYPQGNYIHESDEHPFLQIGEVKYGKPILDRVIKRDTQLAPAARCALVSMNSTVRSNLTVGPPIDLLIYETGSLNFTHQLCLTEEDPFSKQLSDEWNKGLVAALENLPRFYWETASGNAEPESAASTLFTSSQTDRR</sequence>
<organism evidence="1">
    <name type="scientific">mine drainage metagenome</name>
    <dbReference type="NCBI Taxonomy" id="410659"/>
    <lineage>
        <taxon>unclassified sequences</taxon>
        <taxon>metagenomes</taxon>
        <taxon>ecological metagenomes</taxon>
    </lineage>
</organism>
<gene>
    <name evidence="1" type="ORF">GALL_31940</name>
</gene>